<name>A0A6J4V8D7_9BACT</name>
<evidence type="ECO:0000259" key="6">
    <source>
        <dbReference type="PROSITE" id="PS51900"/>
    </source>
</evidence>
<gene>
    <name evidence="7" type="ORF">AVDCRST_MAG18-2100</name>
</gene>
<dbReference type="PROSITE" id="PS51898">
    <property type="entry name" value="TYR_RECOMBINASE"/>
    <property type="match status" value="1"/>
</dbReference>
<dbReference type="Gene3D" id="1.10.150.130">
    <property type="match status" value="1"/>
</dbReference>
<accession>A0A6J4V8D7</accession>
<evidence type="ECO:0000259" key="5">
    <source>
        <dbReference type="PROSITE" id="PS51898"/>
    </source>
</evidence>
<keyword evidence="1" id="KW-0229">DNA integration</keyword>
<dbReference type="PANTHER" id="PTHR30349">
    <property type="entry name" value="PHAGE INTEGRASE-RELATED"/>
    <property type="match status" value="1"/>
</dbReference>
<evidence type="ECO:0000256" key="3">
    <source>
        <dbReference type="ARBA" id="ARBA00023172"/>
    </source>
</evidence>
<dbReference type="CDD" id="cd01189">
    <property type="entry name" value="INT_ICEBs1_C_like"/>
    <property type="match status" value="1"/>
</dbReference>
<dbReference type="GO" id="GO:0015074">
    <property type="term" value="P:DNA integration"/>
    <property type="evidence" value="ECO:0007669"/>
    <property type="project" value="UniProtKB-KW"/>
</dbReference>
<dbReference type="GO" id="GO:0006310">
    <property type="term" value="P:DNA recombination"/>
    <property type="evidence" value="ECO:0007669"/>
    <property type="project" value="UniProtKB-KW"/>
</dbReference>
<dbReference type="GO" id="GO:0003677">
    <property type="term" value="F:DNA binding"/>
    <property type="evidence" value="ECO:0007669"/>
    <property type="project" value="UniProtKB-UniRule"/>
</dbReference>
<dbReference type="PANTHER" id="PTHR30349:SF91">
    <property type="entry name" value="INTA PROTEIN"/>
    <property type="match status" value="1"/>
</dbReference>
<dbReference type="InterPro" id="IPR011010">
    <property type="entry name" value="DNA_brk_join_enz"/>
</dbReference>
<dbReference type="InterPro" id="IPR013762">
    <property type="entry name" value="Integrase-like_cat_sf"/>
</dbReference>
<sequence>MPVAVERQTVAQFLDNWLETVVKQNTRPRTYDSYAQVTRLYLTPAIGRHQLAKLEPQHVQGMMNALLKEGGKGGTGLSARTVAYTRAILRKALNQVVKWGQVPRNVATLVDPPKTKRHQIAPLTPDQGRALLAVVQGHRLEGLYRVALSLGLRMGETLGLRWEDVDLDTGTLRVAVALQRRKGSRELVEPKTHQGRRTLSLSSVLLAALRAHRTRQLEERLAAGPTWKDQGLVFPSTVGTAIEPRNLTRHFKGVLQAAGLPNIRFHDLRHAAASLLVAQGVHPRVVMEILGHSQISLTMNTYAHVLPETQREAAGFMDILFPASRLAVN</sequence>
<dbReference type="InterPro" id="IPR050090">
    <property type="entry name" value="Tyrosine_recombinase_XerCD"/>
</dbReference>
<evidence type="ECO:0000256" key="4">
    <source>
        <dbReference type="PROSITE-ProRule" id="PRU01248"/>
    </source>
</evidence>
<dbReference type="InterPro" id="IPR004107">
    <property type="entry name" value="Integrase_SAM-like_N"/>
</dbReference>
<dbReference type="InterPro" id="IPR010998">
    <property type="entry name" value="Integrase_recombinase_N"/>
</dbReference>
<keyword evidence="3" id="KW-0233">DNA recombination</keyword>
<dbReference type="InterPro" id="IPR044068">
    <property type="entry name" value="CB"/>
</dbReference>
<feature type="domain" description="Core-binding (CB)" evidence="6">
    <location>
        <begin position="8"/>
        <end position="97"/>
    </location>
</feature>
<evidence type="ECO:0000256" key="1">
    <source>
        <dbReference type="ARBA" id="ARBA00022908"/>
    </source>
</evidence>
<dbReference type="Pfam" id="PF14659">
    <property type="entry name" value="Phage_int_SAM_3"/>
    <property type="match status" value="1"/>
</dbReference>
<dbReference type="Pfam" id="PF00589">
    <property type="entry name" value="Phage_integrase"/>
    <property type="match status" value="1"/>
</dbReference>
<reference evidence="7" key="1">
    <citation type="submission" date="2020-02" db="EMBL/GenBank/DDBJ databases">
        <authorList>
            <person name="Meier V. D."/>
        </authorList>
    </citation>
    <scope>NUCLEOTIDE SEQUENCE</scope>
    <source>
        <strain evidence="7">AVDCRST_MAG18</strain>
    </source>
</reference>
<organism evidence="7">
    <name type="scientific">uncultured Thermomicrobiales bacterium</name>
    <dbReference type="NCBI Taxonomy" id="1645740"/>
    <lineage>
        <taxon>Bacteria</taxon>
        <taxon>Pseudomonadati</taxon>
        <taxon>Thermomicrobiota</taxon>
        <taxon>Thermomicrobia</taxon>
        <taxon>Thermomicrobiales</taxon>
        <taxon>environmental samples</taxon>
    </lineage>
</organism>
<protein>
    <submittedName>
        <fullName evidence="7">Integrase</fullName>
    </submittedName>
</protein>
<evidence type="ECO:0000256" key="2">
    <source>
        <dbReference type="ARBA" id="ARBA00023125"/>
    </source>
</evidence>
<feature type="domain" description="Tyr recombinase" evidence="5">
    <location>
        <begin position="118"/>
        <end position="315"/>
    </location>
</feature>
<dbReference type="AlphaFoldDB" id="A0A6J4V8D7"/>
<dbReference type="SUPFAM" id="SSF56349">
    <property type="entry name" value="DNA breaking-rejoining enzymes"/>
    <property type="match status" value="1"/>
</dbReference>
<keyword evidence="2 4" id="KW-0238">DNA-binding</keyword>
<evidence type="ECO:0000313" key="7">
    <source>
        <dbReference type="EMBL" id="CAA9572151.1"/>
    </source>
</evidence>
<dbReference type="InterPro" id="IPR002104">
    <property type="entry name" value="Integrase_catalytic"/>
</dbReference>
<dbReference type="Gene3D" id="1.10.443.10">
    <property type="entry name" value="Intergrase catalytic core"/>
    <property type="match status" value="1"/>
</dbReference>
<dbReference type="EMBL" id="CADCWN010000164">
    <property type="protein sequence ID" value="CAA9572151.1"/>
    <property type="molecule type" value="Genomic_DNA"/>
</dbReference>
<dbReference type="PROSITE" id="PS51900">
    <property type="entry name" value="CB"/>
    <property type="match status" value="1"/>
</dbReference>
<proteinExistence type="predicted"/>